<evidence type="ECO:0008006" key="4">
    <source>
        <dbReference type="Google" id="ProtNLM"/>
    </source>
</evidence>
<gene>
    <name evidence="2" type="ORF">SNE40_002874</name>
</gene>
<dbReference type="EMBL" id="JAZGQO010000002">
    <property type="protein sequence ID" value="KAK6191133.1"/>
    <property type="molecule type" value="Genomic_DNA"/>
</dbReference>
<evidence type="ECO:0000313" key="3">
    <source>
        <dbReference type="Proteomes" id="UP001347796"/>
    </source>
</evidence>
<dbReference type="PANTHER" id="PTHR46880:SF5">
    <property type="entry name" value="DUF4371 DOMAIN-CONTAINING PROTEIN"/>
    <property type="match status" value="1"/>
</dbReference>
<protein>
    <recommendedName>
        <fullName evidence="4">DUF4371 domain-containing protein</fullName>
    </recommendedName>
</protein>
<dbReference type="Proteomes" id="UP001347796">
    <property type="component" value="Unassembled WGS sequence"/>
</dbReference>
<evidence type="ECO:0000313" key="2">
    <source>
        <dbReference type="EMBL" id="KAK6191133.1"/>
    </source>
</evidence>
<sequence>MQTCSTSDSALKPASSDQPRIDATMKSSSVEAYSKLFNTAYNIVVHGKPFIDFSYIVNIQKENGVQLLKGKQNNKLCAVMTQFIAESIQDKVSEIVRLSACAYSILNDGSQPKKTGGDLELIYIRVLGSKGLPCYYCVGLEELAAHGGGDTESIKTAIDDTFLQKIKLDGSTYRDKCISITADGASVNTGKYNGIFTQFTKDRPWLLSIHCVANRAELAAKRCLYEKCRTQGSG</sequence>
<dbReference type="PANTHER" id="PTHR46880">
    <property type="entry name" value="RAS-ASSOCIATING DOMAIN-CONTAINING PROTEIN"/>
    <property type="match status" value="1"/>
</dbReference>
<name>A0AAN8PZR1_PATCE</name>
<comment type="caution">
    <text evidence="2">The sequence shown here is derived from an EMBL/GenBank/DDBJ whole genome shotgun (WGS) entry which is preliminary data.</text>
</comment>
<feature type="region of interest" description="Disordered" evidence="1">
    <location>
        <begin position="1"/>
        <end position="20"/>
    </location>
</feature>
<proteinExistence type="predicted"/>
<evidence type="ECO:0000256" key="1">
    <source>
        <dbReference type="SAM" id="MobiDB-lite"/>
    </source>
</evidence>
<dbReference type="AlphaFoldDB" id="A0AAN8PZR1"/>
<accession>A0AAN8PZR1</accession>
<reference evidence="2 3" key="1">
    <citation type="submission" date="2024-01" db="EMBL/GenBank/DDBJ databases">
        <title>The genome of the rayed Mediterranean limpet Patella caerulea (Linnaeus, 1758).</title>
        <authorList>
            <person name="Anh-Thu Weber A."/>
            <person name="Halstead-Nussloch G."/>
        </authorList>
    </citation>
    <scope>NUCLEOTIDE SEQUENCE [LARGE SCALE GENOMIC DNA]</scope>
    <source>
        <strain evidence="2">AATW-2023a</strain>
        <tissue evidence="2">Whole specimen</tissue>
    </source>
</reference>
<keyword evidence="3" id="KW-1185">Reference proteome</keyword>
<organism evidence="2 3">
    <name type="scientific">Patella caerulea</name>
    <name type="common">Rayed Mediterranean limpet</name>
    <dbReference type="NCBI Taxonomy" id="87958"/>
    <lineage>
        <taxon>Eukaryota</taxon>
        <taxon>Metazoa</taxon>
        <taxon>Spiralia</taxon>
        <taxon>Lophotrochozoa</taxon>
        <taxon>Mollusca</taxon>
        <taxon>Gastropoda</taxon>
        <taxon>Patellogastropoda</taxon>
        <taxon>Patelloidea</taxon>
        <taxon>Patellidae</taxon>
        <taxon>Patella</taxon>
    </lineage>
</organism>